<reference evidence="1 2" key="1">
    <citation type="submission" date="2016-03" db="EMBL/GenBank/DDBJ databases">
        <title>Cyphomyrmex costatus WGS genome.</title>
        <authorList>
            <person name="Nygaard S."/>
            <person name="Hu H."/>
            <person name="Boomsma J."/>
            <person name="Zhang G."/>
        </authorList>
    </citation>
    <scope>NUCLEOTIDE SEQUENCE [LARGE SCALE GENOMIC DNA]</scope>
    <source>
        <strain evidence="1">MS0001</strain>
        <tissue evidence="1">Whole body</tissue>
    </source>
</reference>
<gene>
    <name evidence="1" type="ORF">ALC62_00227</name>
</gene>
<evidence type="ECO:0000313" key="2">
    <source>
        <dbReference type="Proteomes" id="UP000078542"/>
    </source>
</evidence>
<proteinExistence type="predicted"/>
<organism evidence="1 2">
    <name type="scientific">Cyphomyrmex costatus</name>
    <dbReference type="NCBI Taxonomy" id="456900"/>
    <lineage>
        <taxon>Eukaryota</taxon>
        <taxon>Metazoa</taxon>
        <taxon>Ecdysozoa</taxon>
        <taxon>Arthropoda</taxon>
        <taxon>Hexapoda</taxon>
        <taxon>Insecta</taxon>
        <taxon>Pterygota</taxon>
        <taxon>Neoptera</taxon>
        <taxon>Endopterygota</taxon>
        <taxon>Hymenoptera</taxon>
        <taxon>Apocrita</taxon>
        <taxon>Aculeata</taxon>
        <taxon>Formicoidea</taxon>
        <taxon>Formicidae</taxon>
        <taxon>Myrmicinae</taxon>
        <taxon>Cyphomyrmex</taxon>
    </lineage>
</organism>
<name>A0A195D7B8_9HYME</name>
<dbReference type="AlphaFoldDB" id="A0A195D7B8"/>
<keyword evidence="2" id="KW-1185">Reference proteome</keyword>
<sequence length="191" mass="22074">MGEEGERHATTSHLFINPPVWFTRPVIRRLYKWLFHFNSRTNPGSSNSLSNSVFRTLVILGQIAKVRAVNILKTLRRVTICLNKSCFSIASPHHRHRTCLRNDDCLELLARAETSELYNILSTRRSTMTSVASRNLSEESRKGFEKKSQMAVAENRYCNATSKSFRGRRICLHDESADERYLVDLLRDRCL</sequence>
<dbReference type="EMBL" id="KQ976749">
    <property type="protein sequence ID" value="KYN08771.1"/>
    <property type="molecule type" value="Genomic_DNA"/>
</dbReference>
<protein>
    <submittedName>
        <fullName evidence="1">Uncharacterized protein</fullName>
    </submittedName>
</protein>
<dbReference type="Proteomes" id="UP000078542">
    <property type="component" value="Unassembled WGS sequence"/>
</dbReference>
<accession>A0A195D7B8</accession>
<evidence type="ECO:0000313" key="1">
    <source>
        <dbReference type="EMBL" id="KYN08771.1"/>
    </source>
</evidence>